<accession>A0A1V9FYM8</accession>
<dbReference type="Gene3D" id="2.60.120.650">
    <property type="entry name" value="Cupin"/>
    <property type="match status" value="1"/>
</dbReference>
<dbReference type="STRING" id="1703345.A3860_24085"/>
<evidence type="ECO:0000313" key="2">
    <source>
        <dbReference type="Proteomes" id="UP000192796"/>
    </source>
</evidence>
<proteinExistence type="predicted"/>
<organism evidence="1 2">
    <name type="scientific">Niastella vici</name>
    <dbReference type="NCBI Taxonomy" id="1703345"/>
    <lineage>
        <taxon>Bacteria</taxon>
        <taxon>Pseudomonadati</taxon>
        <taxon>Bacteroidota</taxon>
        <taxon>Chitinophagia</taxon>
        <taxon>Chitinophagales</taxon>
        <taxon>Chitinophagaceae</taxon>
        <taxon>Niastella</taxon>
    </lineage>
</organism>
<evidence type="ECO:0000313" key="1">
    <source>
        <dbReference type="EMBL" id="OQP63427.1"/>
    </source>
</evidence>
<dbReference type="RefSeq" id="WP_081147690.1">
    <property type="nucleotide sequence ID" value="NZ_LVYD01000045.1"/>
</dbReference>
<comment type="caution">
    <text evidence="1">The sequence shown here is derived from an EMBL/GenBank/DDBJ whole genome shotgun (WGS) entry which is preliminary data.</text>
</comment>
<sequence>MLTKNEVIASADQKITAAWWNEFLLQCKNFTETIVIPDVLSDRDCTDMSMMTLDAVREICNRQAGNYDFRYYQGTEAMDEEYLKKNIYPFPPMPGETLTAWAERVFPGQKFGIILNYGEKFSPLLAETLGRYAAPLLQKIGIPVNGTCITIFIGNYGYTPLGIHQDHKGENVIHFHLGPGGKVMYNWEVDEFKKLGGHQNFMDVQKMLPYATEFPFKKGDIFYMPWNKFHIGYSDELSIGVTLWFNNITRKKMINKLINSIQLQYIDQEDDTITKPEKDINDLQGFKEIEALIKYDDDIQNLTVGQFFKHTYNEYMQALYSNGGWRARPLSLEQEVNYNENEFEHLHGKVIQRVSPFIFHYKISSDNNKLFVYCRASKIEINYHPELINIIEKLNSGESFVTNDLVAGLAREWPEEAGLYFLSLLYNKRGIQIID</sequence>
<gene>
    <name evidence="1" type="ORF">A3860_24085</name>
</gene>
<dbReference type="SUPFAM" id="SSF51197">
    <property type="entry name" value="Clavaminate synthase-like"/>
    <property type="match status" value="1"/>
</dbReference>
<dbReference type="Proteomes" id="UP000192796">
    <property type="component" value="Unassembled WGS sequence"/>
</dbReference>
<protein>
    <recommendedName>
        <fullName evidence="3">JmjC domain-containing protein</fullName>
    </recommendedName>
</protein>
<name>A0A1V9FYM8_9BACT</name>
<reference evidence="1 2" key="1">
    <citation type="submission" date="2016-03" db="EMBL/GenBank/DDBJ databases">
        <title>Niastella vici sp. nov., isolated from farmland soil.</title>
        <authorList>
            <person name="Chen L."/>
            <person name="Wang D."/>
            <person name="Yang S."/>
            <person name="Wang G."/>
        </authorList>
    </citation>
    <scope>NUCLEOTIDE SEQUENCE [LARGE SCALE GENOMIC DNA]</scope>
    <source>
        <strain evidence="1 2">DJ57</strain>
    </source>
</reference>
<dbReference type="EMBL" id="LVYD01000045">
    <property type="protein sequence ID" value="OQP63427.1"/>
    <property type="molecule type" value="Genomic_DNA"/>
</dbReference>
<dbReference type="AlphaFoldDB" id="A0A1V9FYM8"/>
<evidence type="ECO:0008006" key="3">
    <source>
        <dbReference type="Google" id="ProtNLM"/>
    </source>
</evidence>
<keyword evidence="2" id="KW-1185">Reference proteome</keyword>
<dbReference type="OrthoDB" id="4518480at2"/>